<sequence length="1447" mass="162019">MTEAPSDPTSINRSFFDLSDAEAGDMEKASAFTRGGRGVSFGWDELLRSQRVLIVSEAGAGKTYECQAQQAKLWEAGEPAFFLDLATLAGSSVREMLGGDGEEERLDAWLRSQSEIATFFLDSIDELKLTLGKFDQALKRLNKALAGQLGRARVVITTRPVPIDRELIVKHLPVPVPAEAEPTAEAFADMVMDRSKHKPAPEGGPKAWRNVGLMPLSREQMRQFAVLQGVLDPDALLVDIGQRGAEEFAERPQDLVELCSDWSDHHRIRSHFEQVETNVATKLKPRIERKERAELSQETAIEGASRLALAAMLTRKLTLRHSADTDSVRASEAALDVSKVLQNWGAETRATLLERPLFGFASYGRVRFHHRSVVEFLAARRLDALLAHGVPIKSIKRLLFTETAQGVRTVRPSMRPVAAWLALWRDTIFDEIVALDPAVVLDHGDPQSLRPTQRIRALEAYTERYRLGGWRGLSIPRIQVHRFASQELTDSVKRLWDQGIENSEIRDLLLRIVAAGKLDGCADIAYAAAMDAAGTVRERSHAIEALLQLNDPRLEALSVSIDIESALWPDVMARQAVLDLFPTYMPVERLSRILRRVKEKPRSAGALNYYLPRGIETAGLSPNYLDQLRQALTELIGDGLAWKSDQFPHLRTKRPDLVPALAAACRRQAAGGLGTEPWIRSSLVVIRLLREDYSTKDMVAELRAALAGLQPDARETAFWEEDALLGNLRQSNDAWHRVYELSRNGGIQLNNEKDAAWVRKRLSNPNEPLEHREMMLWAEMLLLNGDATDHRQLLEGLKQFVSDAPSLSAIIENRLKPQKVSAQLRRMEAENAKRTRQAERGEAKAYASWVTFWREIARDPDKVFAVDRAQNTAWNLWQAVERSGPESRASGWNRRFIEEQFGRPVADRLRETMMAAWRTDRPTLRSERPDGQKDTFLVKWQFGLAGIAAEAEDANWAKRLTEQEAELACRYAPLELNGFPSWLESLAVEHPAEVDRVLGEELSISLREVVGASAYSMFLQNISHASAIVAALFIPRIRAWLSEVVQVDASPNEAQFGQNLRQAIEILVKSGNDDDRRSIEMTAKQHLADGLAVPFASTWLPTLLHLNAVGGVEVLENGLKESVASKKGVGVQLFAELFGRDFGGIEVDLRAPGFTPSLLLRLLRLAYQHVLVGDDAHREGSYSPDTRDNAERSRNTVLNALLSTTGNEGWTAKLEMAADPLFDHIKDRAITLAEEKAAEEADNVPYTEAEFAILDKTGETPPKTREAMFALMRDRLDDIDDLLLQDISPRELWAGITDEHIMRRELARTLRDAGNHSYTIDQESVTADEKETDIRFRSTGSNQQGTIELKLGDERTGTDLFNTISDQLLTKYMAADECRAGCLLVTIARSREWDHPKTGKRIDFEELMIVLNEEAARLSKELGGAAKLMAKGIDLRPRLRTEKRRAP</sequence>
<reference evidence="1" key="1">
    <citation type="journal article" date="2014" name="Int. J. Syst. Evol. Microbiol.">
        <title>Complete genome sequence of Corynebacterium casei LMG S-19264T (=DSM 44701T), isolated from a smear-ripened cheese.</title>
        <authorList>
            <consortium name="US DOE Joint Genome Institute (JGI-PGF)"/>
            <person name="Walter F."/>
            <person name="Albersmeier A."/>
            <person name="Kalinowski J."/>
            <person name="Ruckert C."/>
        </authorList>
    </citation>
    <scope>NUCLEOTIDE SEQUENCE</scope>
    <source>
        <strain evidence="1">CGMCC 1.15725</strain>
    </source>
</reference>
<dbReference type="Gene3D" id="3.40.50.300">
    <property type="entry name" value="P-loop containing nucleotide triphosphate hydrolases"/>
    <property type="match status" value="1"/>
</dbReference>
<evidence type="ECO:0000313" key="1">
    <source>
        <dbReference type="EMBL" id="GGF46480.1"/>
    </source>
</evidence>
<evidence type="ECO:0000313" key="2">
    <source>
        <dbReference type="Proteomes" id="UP000646365"/>
    </source>
</evidence>
<reference evidence="1" key="2">
    <citation type="submission" date="2020-09" db="EMBL/GenBank/DDBJ databases">
        <authorList>
            <person name="Sun Q."/>
            <person name="Zhou Y."/>
        </authorList>
    </citation>
    <scope>NUCLEOTIDE SEQUENCE</scope>
    <source>
        <strain evidence="1">CGMCC 1.15725</strain>
    </source>
</reference>
<gene>
    <name evidence="1" type="ORF">GCM10011611_61170</name>
</gene>
<dbReference type="EMBL" id="BMJQ01000023">
    <property type="protein sequence ID" value="GGF46480.1"/>
    <property type="molecule type" value="Genomic_DNA"/>
</dbReference>
<proteinExistence type="predicted"/>
<comment type="caution">
    <text evidence="1">The sequence shown here is derived from an EMBL/GenBank/DDBJ whole genome shotgun (WGS) entry which is preliminary data.</text>
</comment>
<dbReference type="Proteomes" id="UP000646365">
    <property type="component" value="Unassembled WGS sequence"/>
</dbReference>
<name>A0A8J2Z0T9_9PROT</name>
<dbReference type="RefSeq" id="WP_229744082.1">
    <property type="nucleotide sequence ID" value="NZ_BMJQ01000023.1"/>
</dbReference>
<accession>A0A8J2Z0T9</accession>
<keyword evidence="2" id="KW-1185">Reference proteome</keyword>
<organism evidence="1 2">
    <name type="scientific">Aliidongia dinghuensis</name>
    <dbReference type="NCBI Taxonomy" id="1867774"/>
    <lineage>
        <taxon>Bacteria</taxon>
        <taxon>Pseudomonadati</taxon>
        <taxon>Pseudomonadota</taxon>
        <taxon>Alphaproteobacteria</taxon>
        <taxon>Rhodospirillales</taxon>
        <taxon>Dongiaceae</taxon>
        <taxon>Aliidongia</taxon>
    </lineage>
</organism>
<dbReference type="InterPro" id="IPR027417">
    <property type="entry name" value="P-loop_NTPase"/>
</dbReference>
<protein>
    <submittedName>
        <fullName evidence="1">Uncharacterized protein</fullName>
    </submittedName>
</protein>